<dbReference type="GO" id="GO:0006357">
    <property type="term" value="P:regulation of transcription by RNA polymerase II"/>
    <property type="evidence" value="ECO:0007669"/>
    <property type="project" value="InterPro"/>
</dbReference>
<evidence type="ECO:0000256" key="4">
    <source>
        <dbReference type="ARBA" id="ARBA00023015"/>
    </source>
</evidence>
<evidence type="ECO:0000256" key="5">
    <source>
        <dbReference type="ARBA" id="ARBA00023159"/>
    </source>
</evidence>
<evidence type="ECO:0000256" key="3">
    <source>
        <dbReference type="ARBA" id="ARBA00019619"/>
    </source>
</evidence>
<evidence type="ECO:0000313" key="12">
    <source>
        <dbReference type="EMBL" id="QPG74230.1"/>
    </source>
</evidence>
<proteinExistence type="inferred from homology"/>
<evidence type="ECO:0000256" key="6">
    <source>
        <dbReference type="ARBA" id="ARBA00023163"/>
    </source>
</evidence>
<feature type="region of interest" description="Disordered" evidence="10">
    <location>
        <begin position="1"/>
        <end position="23"/>
    </location>
</feature>
<evidence type="ECO:0000256" key="10">
    <source>
        <dbReference type="SAM" id="MobiDB-lite"/>
    </source>
</evidence>
<dbReference type="RefSeq" id="XP_038777795.1">
    <property type="nucleotide sequence ID" value="XM_038921867.1"/>
</dbReference>
<evidence type="ECO:0000313" key="13">
    <source>
        <dbReference type="Proteomes" id="UP000662931"/>
    </source>
</evidence>
<comment type="subcellular location">
    <subcellularLocation>
        <location evidence="1 9">Nucleus</location>
    </subcellularLocation>
</comment>
<dbReference type="InterPro" id="IPR055122">
    <property type="entry name" value="Med14_N"/>
</dbReference>
<dbReference type="EMBL" id="CP064812">
    <property type="protein sequence ID" value="QPG74230.1"/>
    <property type="molecule type" value="Genomic_DNA"/>
</dbReference>
<comment type="similarity">
    <text evidence="2 9">Belongs to the Mediator complex subunit 14 family.</text>
</comment>
<sequence>MSVTVPLKADQRQPLSNGKTADSTTSAPYIPHITDNLTSLNVVLRRQALYTFHELSIFLKSLESSTLSDNEKKRSFLELLVKFRQNFLRLYVISKWAQRSLSVQTLIDLFAWLRQQSQTISGALTQLGTMKQSMVSAKIPNPDISTALEVLVKGRPQLPAHGFLKEVKLTPRLILRTLKRLNVAISTRLALQENLPSTFYNYTVKDGRATFKVAGCFQCAISIADDNLKEQTDSADVPSSASFTSPFYLMDFKLGFRSKDTKLVPAITALPAGTFRHLERFADFQLAHHGLSGLYRLLHEYALSCKLYTLHRQLLQLRVGLWRSHMVHTYDAERCFIVITYWLKRKAPRSTIEIGKLGSDELGFRWIKEGRLYKSHGLKLSQEDGSIDIEGLVRKVIALHIELAVSAIQQGVFDTVESADKFCTLYGGSQLVLGVNHTRTVIYSIDPLSGDGYFQNPTPLMNAIARQINSDPRNTFLGLLRLRLETQKQELAGILKTTGWQHIPAVKLGAAALLVSEGINDSNGSTYNSTGTRTMSAHPIMAANLEFLKNKAVAPQLLSLEFYRRREWPREWFLAVAVPGYSTRPQFWVSKVRSSQGNWTVDWSCSIEPPAKGHSHYSYFSLIDLAKVSTSKLVCYLIVQELTDEGCQIKSLDKNDSEVNEFVEKIQGGKGTGEISSLLLLSNKSLFAIPNARDSLVLVALIDDQKLTIRIYGKLQSSLALDATSSNIASSVEGTSINLNRESGLFIVETVVNLTERFGSGDRKSASEGSPATSGAIENFSSTADSPLGEGNITSRGILSDSLSVLKQLSGLLSLLQLVGRDSELKLLDVSLDKVSFQYGSSGSESISLQVIPSTSHSSDAVFIEMPENNPHQLCLRHLINMVSSDFSYRKVGELITYLKLTLPLFKTYIDLTDDNKKIAKEFSDANDGPDISVDNVKLTPDHGYSLSLYHFELMKVLYYKTISKKVDKKQKFERFRYNLKVELRHRYNKLSLRGSVYLISLDDPYIRLGGAGSAVSANSIQLGTGASPTSSPATDEPIRTLQSKILNTLGQYFSGDRPIDGATSSVVCLKNAVACDYKSVAAVLQFLHKKMEEVIYQ</sequence>
<dbReference type="GeneID" id="62194956"/>
<evidence type="ECO:0000256" key="9">
    <source>
        <dbReference type="RuleBase" id="RU365082"/>
    </source>
</evidence>
<evidence type="ECO:0000256" key="8">
    <source>
        <dbReference type="ARBA" id="ARBA00032007"/>
    </source>
</evidence>
<dbReference type="AlphaFoldDB" id="A0A875RNW4"/>
<accession>A0A875RNW4</accession>
<keyword evidence="13" id="KW-1185">Reference proteome</keyword>
<dbReference type="InterPro" id="IPR013947">
    <property type="entry name" value="Mediator_Med14"/>
</dbReference>
<evidence type="ECO:0000259" key="11">
    <source>
        <dbReference type="Pfam" id="PF08638"/>
    </source>
</evidence>
<evidence type="ECO:0000256" key="2">
    <source>
        <dbReference type="ARBA" id="ARBA00007813"/>
    </source>
</evidence>
<dbReference type="Pfam" id="PF08638">
    <property type="entry name" value="Med14"/>
    <property type="match status" value="1"/>
</dbReference>
<dbReference type="GO" id="GO:0070847">
    <property type="term" value="C:core mediator complex"/>
    <property type="evidence" value="ECO:0007669"/>
    <property type="project" value="TreeGrafter"/>
</dbReference>
<dbReference type="GO" id="GO:0016592">
    <property type="term" value="C:mediator complex"/>
    <property type="evidence" value="ECO:0007669"/>
    <property type="project" value="UniProtKB-UniRule"/>
</dbReference>
<organism evidence="12 13">
    <name type="scientific">Eeniella nana</name>
    <name type="common">Yeast</name>
    <name type="synonym">Brettanomyces nanus</name>
    <dbReference type="NCBI Taxonomy" id="13502"/>
    <lineage>
        <taxon>Eukaryota</taxon>
        <taxon>Fungi</taxon>
        <taxon>Dikarya</taxon>
        <taxon>Ascomycota</taxon>
        <taxon>Saccharomycotina</taxon>
        <taxon>Pichiomycetes</taxon>
        <taxon>Pichiales</taxon>
        <taxon>Pichiaceae</taxon>
        <taxon>Brettanomyces</taxon>
    </lineage>
</organism>
<dbReference type="OrthoDB" id="205099at2759"/>
<feature type="compositionally biased region" description="Polar residues" evidence="10">
    <location>
        <begin position="13"/>
        <end position="23"/>
    </location>
</feature>
<evidence type="ECO:0000256" key="1">
    <source>
        <dbReference type="ARBA" id="ARBA00004123"/>
    </source>
</evidence>
<dbReference type="PANTHER" id="PTHR12809:SF2">
    <property type="entry name" value="MEDIATOR OF RNA POLYMERASE II TRANSCRIPTION SUBUNIT 14"/>
    <property type="match status" value="1"/>
</dbReference>
<keyword evidence="5 9" id="KW-0010">Activator</keyword>
<gene>
    <name evidence="12" type="ORF">FOA43_001555</name>
</gene>
<keyword evidence="7 9" id="KW-0539">Nucleus</keyword>
<keyword evidence="4 9" id="KW-0805">Transcription regulation</keyword>
<dbReference type="Proteomes" id="UP000662931">
    <property type="component" value="Chromosome 1"/>
</dbReference>
<feature type="domain" description="Mediator complex subunit MED14 N-terminal" evidence="11">
    <location>
        <begin position="38"/>
        <end position="225"/>
    </location>
</feature>
<dbReference type="KEGG" id="bnn:FOA43_001555"/>
<feature type="region of interest" description="Disordered" evidence="10">
    <location>
        <begin position="759"/>
        <end position="783"/>
    </location>
</feature>
<dbReference type="PANTHER" id="PTHR12809">
    <property type="entry name" value="MEDIATOR COMPLEX SUBUNIT"/>
    <property type="match status" value="1"/>
</dbReference>
<name>A0A875RNW4_EENNA</name>
<comment type="subunit">
    <text evidence="9">Component of the Mediator complex.</text>
</comment>
<comment type="function">
    <text evidence="9">Component of the Mediator complex, a coactivator involved in the regulated transcription of nearly all RNA polymerase II-dependent genes. Mediator functions as a bridge to convey information from gene-specific regulatory proteins to the basal RNA polymerase II transcription machinery. Mediator is recruited to promoters by direct interactions with regulatory proteins and serves as a scaffold for the assembly of a functional preinitiation complex with RNA polymerase II and the general transcription factors.</text>
</comment>
<keyword evidence="6 9" id="KW-0804">Transcription</keyword>
<reference evidence="12" key="1">
    <citation type="submission" date="2020-10" db="EMBL/GenBank/DDBJ databases">
        <authorList>
            <person name="Roach M.J.R."/>
        </authorList>
    </citation>
    <scope>NUCLEOTIDE SEQUENCE</scope>
    <source>
        <strain evidence="12">CBS 1945</strain>
    </source>
</reference>
<evidence type="ECO:0000256" key="7">
    <source>
        <dbReference type="ARBA" id="ARBA00023242"/>
    </source>
</evidence>
<protein>
    <recommendedName>
        <fullName evidence="3 9">Mediator of RNA polymerase II transcription subunit 14</fullName>
    </recommendedName>
    <alternativeName>
        <fullName evidence="8 9">Mediator complex subunit 14</fullName>
    </alternativeName>
</protein>
<dbReference type="GO" id="GO:0003712">
    <property type="term" value="F:transcription coregulator activity"/>
    <property type="evidence" value="ECO:0007669"/>
    <property type="project" value="UniProtKB-UniRule"/>
</dbReference>